<dbReference type="HOGENOM" id="CLU_032087_1_1_1"/>
<evidence type="ECO:0000313" key="4">
    <source>
        <dbReference type="EnsemblMetazoa" id="RPRC003318-PA"/>
    </source>
</evidence>
<reference evidence="4" key="3">
    <citation type="submission" date="2015-05" db="UniProtKB">
        <authorList>
            <consortium name="EnsemblMetazoa"/>
        </authorList>
    </citation>
    <scope>IDENTIFICATION</scope>
</reference>
<dbReference type="OMA" id="YHVTARM"/>
<dbReference type="GO" id="GO:0006396">
    <property type="term" value="P:RNA processing"/>
    <property type="evidence" value="ECO:0007669"/>
    <property type="project" value="InterPro"/>
</dbReference>
<evidence type="ECO:0000313" key="3">
    <source>
        <dbReference type="EMBL" id="JAA76162.1"/>
    </source>
</evidence>
<accession>R4FLK2</accession>
<proteinExistence type="evidence at transcript level"/>
<dbReference type="GO" id="GO:0003723">
    <property type="term" value="F:RNA binding"/>
    <property type="evidence" value="ECO:0007669"/>
    <property type="project" value="InterPro"/>
</dbReference>
<dbReference type="SUPFAM" id="SSF55120">
    <property type="entry name" value="Pseudouridine synthase"/>
    <property type="match status" value="1"/>
</dbReference>
<dbReference type="VEuPathDB" id="VectorBase:RPRC003318"/>
<dbReference type="InParanoid" id="R4FLK2"/>
<dbReference type="Gene3D" id="3.30.2350.10">
    <property type="entry name" value="Pseudouridine synthase"/>
    <property type="match status" value="1"/>
</dbReference>
<dbReference type="Proteomes" id="UP000015103">
    <property type="component" value="Unassembled WGS sequence"/>
</dbReference>
<dbReference type="EMBL" id="ACPB03001240">
    <property type="status" value="NOT_ANNOTATED_CDS"/>
    <property type="molecule type" value="Genomic_DNA"/>
</dbReference>
<organism evidence="3">
    <name type="scientific">Rhodnius prolixus</name>
    <name type="common">Triatomid bug</name>
    <dbReference type="NCBI Taxonomy" id="13249"/>
    <lineage>
        <taxon>Eukaryota</taxon>
        <taxon>Metazoa</taxon>
        <taxon>Ecdysozoa</taxon>
        <taxon>Arthropoda</taxon>
        <taxon>Hexapoda</taxon>
        <taxon>Insecta</taxon>
        <taxon>Pterygota</taxon>
        <taxon>Neoptera</taxon>
        <taxon>Paraneoptera</taxon>
        <taxon>Hemiptera</taxon>
        <taxon>Heteroptera</taxon>
        <taxon>Panheteroptera</taxon>
        <taxon>Cimicomorpha</taxon>
        <taxon>Reduviidae</taxon>
        <taxon>Triatominae</taxon>
        <taxon>Rhodnius</taxon>
    </lineage>
</organism>
<dbReference type="EMBL" id="GAHY01001348">
    <property type="protein sequence ID" value="JAA76162.1"/>
    <property type="molecule type" value="mRNA"/>
</dbReference>
<dbReference type="Pfam" id="PF01509">
    <property type="entry name" value="TruB_N"/>
    <property type="match status" value="1"/>
</dbReference>
<dbReference type="EnsemblMetazoa" id="RPRC003318-RA">
    <property type="protein sequence ID" value="RPRC003318-PA"/>
    <property type="gene ID" value="RPRC003318"/>
</dbReference>
<evidence type="ECO:0000259" key="2">
    <source>
        <dbReference type="Pfam" id="PF01509"/>
    </source>
</evidence>
<dbReference type="PANTHER" id="PTHR13195">
    <property type="entry name" value="PSEUDOURIDINE SYNTHASE-RELATED"/>
    <property type="match status" value="1"/>
</dbReference>
<dbReference type="GO" id="GO:0001522">
    <property type="term" value="P:pseudouridine synthesis"/>
    <property type="evidence" value="ECO:0007669"/>
    <property type="project" value="InterPro"/>
</dbReference>
<name>R4FLK2_RHOPR</name>
<reference evidence="5" key="2">
    <citation type="submission" date="2015-04" db="EMBL/GenBank/DDBJ databases">
        <authorList>
            <person name="Wilson R.K."/>
            <person name="Warren W."/>
            <person name="Dotson E."/>
            <person name="Oliveira P.L."/>
        </authorList>
    </citation>
    <scope>NUCLEOTIDE SEQUENCE</scope>
</reference>
<comment type="similarity">
    <text evidence="1">Belongs to the pseudouridine synthase TruB family.</text>
</comment>
<dbReference type="FunCoup" id="R4FLK2">
    <property type="interactions" value="586"/>
</dbReference>
<feature type="domain" description="Pseudouridine synthase II N-terminal" evidence="2">
    <location>
        <begin position="102"/>
        <end position="230"/>
    </location>
</feature>
<dbReference type="InterPro" id="IPR020103">
    <property type="entry name" value="PsdUridine_synth_cat_dom_sf"/>
</dbReference>
<reference evidence="3" key="1">
    <citation type="submission" date="2013-04" db="EMBL/GenBank/DDBJ databases">
        <title>An insight into the transcriptome of the digestive tract of the blood sucking bug, Rhodnius prolixus.</title>
        <authorList>
            <person name="Ribeiro J.M.C."/>
            <person name="Genta F.A."/>
            <person name="Sorgine M.H.F."/>
            <person name="Paiva-Silva G.O."/>
            <person name="Majerowicz D."/>
            <person name="Medeiros M."/>
            <person name="Koerich L."/>
            <person name="Terra W.R."/>
            <person name="Ferreira C."/>
            <person name="Pimentel A.C."/>
            <person name="Bisch P.M."/>
            <person name="Diniz M.M.P."/>
            <person name="Nascimento R."/>
            <person name="Salmon D."/>
            <person name="Silber A.M."/>
            <person name="Alves M."/>
            <person name="Oliveira M.F."/>
            <person name="Gondim K.C."/>
            <person name="Silva Neto M.A.C."/>
            <person name="Atella G.C."/>
            <person name="Araujo H."/>
            <person name="Dias F.S."/>
            <person name="Polycarpo C.R."/>
            <person name="Fampa P."/>
            <person name="Melo A.C."/>
            <person name="Tanaka A.S."/>
            <person name="Balczun C."/>
            <person name="Oliveira J.H.M."/>
            <person name="Goncalves R."/>
            <person name="Lazoski C."/>
            <person name="Pereira M.A."/>
            <person name="Rivera-Pomar R."/>
            <person name="Diambra L."/>
            <person name="Schaub G.A."/>
            <person name="Garcia E.S."/>
            <person name="Azambuja P."/>
            <person name="Braz G.R.C."/>
            <person name="Oliveira P.L."/>
        </authorList>
    </citation>
    <scope>NUCLEOTIDE SEQUENCE</scope>
</reference>
<dbReference type="InterPro" id="IPR039048">
    <property type="entry name" value="Trub2"/>
</dbReference>
<evidence type="ECO:0000313" key="5">
    <source>
        <dbReference type="Proteomes" id="UP000015103"/>
    </source>
</evidence>
<keyword evidence="5" id="KW-1185">Reference proteome</keyword>
<dbReference type="InterPro" id="IPR002501">
    <property type="entry name" value="PsdUridine_synth_N"/>
</dbReference>
<dbReference type="GO" id="GO:0009982">
    <property type="term" value="F:pseudouridine synthase activity"/>
    <property type="evidence" value="ECO:0007669"/>
    <property type="project" value="InterPro"/>
</dbReference>
<dbReference type="GeneID" id="141446144"/>
<dbReference type="STRING" id="13249.R4FLK2"/>
<dbReference type="AlphaFoldDB" id="R4FLK2"/>
<dbReference type="RefSeq" id="XP_073968704.1">
    <property type="nucleotide sequence ID" value="XM_074112603.1"/>
</dbReference>
<evidence type="ECO:0000256" key="1">
    <source>
        <dbReference type="ARBA" id="ARBA00008999"/>
    </source>
</evidence>
<protein>
    <submittedName>
        <fullName evidence="3 4">Putative pseudouridine synthase</fullName>
    </submittedName>
</protein>
<dbReference type="eggNOG" id="KOG2559">
    <property type="taxonomic scope" value="Eukaryota"/>
</dbReference>
<dbReference type="PANTHER" id="PTHR13195:SF0">
    <property type="entry name" value="PSEUDOURIDYLATE SYNTHASE TRUB2, MITOCHONDRIAL"/>
    <property type="match status" value="1"/>
</dbReference>
<sequence>MQQVLIEEAPTLWKLLNGVLCLYKPAGESAKRVRGSLLGKLSKELCEMKCREPEPFVSIEGDTTKPMKVSVIPSYADHPLVVGPRYVEDDFRCSWATFLGFNTSGVFVLGLNKGTRLAHQIHRKHPMRTYRLKGILGYTTDNLFKTGKVVERSSFNHVKLSHLENILASVQATHQRNVFEICGVDPQSQEAYELAVSGLVRPVNSKIPIIYSCKCTEFNLPSFTIEVQCINEYEAFLMALIHSIGLKLRSAATCTAIHCLRHSYFNLDHALLKKHWTLKNVIKNMADNRKLIRQQEEICQKIKKIAGDG</sequence>